<evidence type="ECO:0000313" key="1">
    <source>
        <dbReference type="EMBL" id="XDT72883.1"/>
    </source>
</evidence>
<dbReference type="KEGG" id="tcd:AAIA72_02540"/>
<proteinExistence type="predicted"/>
<dbReference type="RefSeq" id="WP_369601883.1">
    <property type="nucleotide sequence ID" value="NZ_CP154858.1"/>
</dbReference>
<name>A0AB39UXQ9_9GAMM</name>
<dbReference type="EMBL" id="CP154858">
    <property type="protein sequence ID" value="XDT72883.1"/>
    <property type="molecule type" value="Genomic_DNA"/>
</dbReference>
<gene>
    <name evidence="1" type="ORF">AAIA72_02540</name>
</gene>
<dbReference type="Pfam" id="PF16234">
    <property type="entry name" value="DUF4892"/>
    <property type="match status" value="1"/>
</dbReference>
<organism evidence="1">
    <name type="scientific">Thermohahella caldifontis</name>
    <dbReference type="NCBI Taxonomy" id="3142973"/>
    <lineage>
        <taxon>Bacteria</taxon>
        <taxon>Pseudomonadati</taxon>
        <taxon>Pseudomonadota</taxon>
        <taxon>Gammaproteobacteria</taxon>
        <taxon>Oceanospirillales</taxon>
        <taxon>Hahellaceae</taxon>
        <taxon>Thermohahella</taxon>
    </lineage>
</organism>
<dbReference type="AlphaFoldDB" id="A0AB39UXQ9"/>
<accession>A0AB39UXQ9</accession>
<reference evidence="1" key="1">
    <citation type="submission" date="2024-05" db="EMBL/GenBank/DDBJ databases">
        <title>Genome sequencing of novel strain.</title>
        <authorList>
            <person name="Ganbat D."/>
            <person name="Ganbat S."/>
            <person name="Lee S.-J."/>
        </authorList>
    </citation>
    <scope>NUCLEOTIDE SEQUENCE</scope>
    <source>
        <strain evidence="1">SMD15-11</strain>
    </source>
</reference>
<dbReference type="InterPro" id="IPR032608">
    <property type="entry name" value="DUF4892"/>
</dbReference>
<protein>
    <submittedName>
        <fullName evidence="1">DUF4892 domain-containing protein</fullName>
    </submittedName>
</protein>
<sequence>MKWSRLSLDIITLALILWGTAVHALEPFPFAEEVQQSVSDEPDYRIVLSGVTAGQGEPRVERDYRVAGKVERHTLEITSDRTPREAFDHYRAQAELDGYDLVFECHGRDCGDSATWAAQIFRQPQLYGFSRDQHYFVAVKRAEGKALMVYAIRRGNQRVYVHWERVSTGQPLDIRLTVNLRDTALLGSELDSISEIERKIRPLMDARESGDYWVIVSWSRKPGASLRQNMRTARSQAQLIRDILTRRLGPDTRTEIHVLGPFGPEYLFAQEDRVVSIHRTGEAP</sequence>